<keyword evidence="5" id="KW-1133">Transmembrane helix</keyword>
<dbReference type="OrthoDB" id="1932925at2759"/>
<organism evidence="9 10">
    <name type="scientific">Capsicum baccatum</name>
    <name type="common">Peruvian pepper</name>
    <dbReference type="NCBI Taxonomy" id="33114"/>
    <lineage>
        <taxon>Eukaryota</taxon>
        <taxon>Viridiplantae</taxon>
        <taxon>Streptophyta</taxon>
        <taxon>Embryophyta</taxon>
        <taxon>Tracheophyta</taxon>
        <taxon>Spermatophyta</taxon>
        <taxon>Magnoliopsida</taxon>
        <taxon>eudicotyledons</taxon>
        <taxon>Gunneridae</taxon>
        <taxon>Pentapetalae</taxon>
        <taxon>asterids</taxon>
        <taxon>lamiids</taxon>
        <taxon>Solanales</taxon>
        <taxon>Solanaceae</taxon>
        <taxon>Solanoideae</taxon>
        <taxon>Capsiceae</taxon>
        <taxon>Capsicum</taxon>
    </lineage>
</organism>
<keyword evidence="6" id="KW-0472">Membrane</keyword>
<reference evidence="9 10" key="1">
    <citation type="journal article" date="2017" name="Genome Biol.">
        <title>New reference genome sequences of hot pepper reveal the massive evolution of plant disease-resistance genes by retroduplication.</title>
        <authorList>
            <person name="Kim S."/>
            <person name="Park J."/>
            <person name="Yeom S.I."/>
            <person name="Kim Y.M."/>
            <person name="Seo E."/>
            <person name="Kim K.T."/>
            <person name="Kim M.S."/>
            <person name="Lee J.M."/>
            <person name="Cheong K."/>
            <person name="Shin H.S."/>
            <person name="Kim S.B."/>
            <person name="Han K."/>
            <person name="Lee J."/>
            <person name="Park M."/>
            <person name="Lee H.A."/>
            <person name="Lee H.Y."/>
            <person name="Lee Y."/>
            <person name="Oh S."/>
            <person name="Lee J.H."/>
            <person name="Choi E."/>
            <person name="Choi E."/>
            <person name="Lee S.E."/>
            <person name="Jeon J."/>
            <person name="Kim H."/>
            <person name="Choi G."/>
            <person name="Song H."/>
            <person name="Lee J."/>
            <person name="Lee S.C."/>
            <person name="Kwon J.K."/>
            <person name="Lee H.Y."/>
            <person name="Koo N."/>
            <person name="Hong Y."/>
            <person name="Kim R.W."/>
            <person name="Kang W.H."/>
            <person name="Huh J.H."/>
            <person name="Kang B.C."/>
            <person name="Yang T.J."/>
            <person name="Lee Y.H."/>
            <person name="Bennetzen J.L."/>
            <person name="Choi D."/>
        </authorList>
    </citation>
    <scope>NUCLEOTIDE SEQUENCE [LARGE SCALE GENOMIC DNA]</scope>
    <source>
        <strain evidence="10">cv. PBC81</strain>
    </source>
</reference>
<dbReference type="InterPro" id="IPR025846">
    <property type="entry name" value="TBL_N"/>
</dbReference>
<accession>A0A2G2WTT6</accession>
<evidence type="ECO:0000256" key="6">
    <source>
        <dbReference type="ARBA" id="ARBA00023136"/>
    </source>
</evidence>
<dbReference type="PANTHER" id="PTHR32285">
    <property type="entry name" value="PROTEIN TRICHOME BIREFRINGENCE-LIKE 9-RELATED"/>
    <property type="match status" value="1"/>
</dbReference>
<comment type="caution">
    <text evidence="9">The sequence shown here is derived from an EMBL/GenBank/DDBJ whole genome shotgun (WGS) entry which is preliminary data.</text>
</comment>
<dbReference type="Pfam" id="PF13839">
    <property type="entry name" value="PC-Esterase"/>
    <property type="match status" value="1"/>
</dbReference>
<dbReference type="PANTHER" id="PTHR32285:SF255">
    <property type="entry name" value="PROTEIN TRICHOME BIREFRINGENCE-LIKE 33"/>
    <property type="match status" value="1"/>
</dbReference>
<evidence type="ECO:0000256" key="2">
    <source>
        <dbReference type="ARBA" id="ARBA00007727"/>
    </source>
</evidence>
<evidence type="ECO:0000313" key="10">
    <source>
        <dbReference type="Proteomes" id="UP000224567"/>
    </source>
</evidence>
<sequence length="301" mass="35165">MSNLELFDFDMLEKNKDYDDLPPFAIGGGDKECNLFSGKWMWDEINRPLYNESECPYLLPQVTCQEYGRPDKEYLYWRWQPDCIIPRFNASLMLESLRGKRMMYVGDSLNRGQYISMICLIHKVIPNDAKSLHEVDSFTIFTAKDYNATIEFYWAPFLLESNADNPGKHRVPNRIVRKNSIDIHGKHWKGVDIMVFNTYIWWMSGLTVKILNGTFDDNIKDIVDVPTNDAYRMGMKNLLRWINQNMDPKRNRVFFTSMSPSHAWGSNRFPDIANNVSSSFLSSSPDSIPWLVTKERAQCHK</sequence>
<evidence type="ECO:0000259" key="7">
    <source>
        <dbReference type="Pfam" id="PF13839"/>
    </source>
</evidence>
<dbReference type="InterPro" id="IPR026057">
    <property type="entry name" value="TBL_C"/>
</dbReference>
<dbReference type="Pfam" id="PF14416">
    <property type="entry name" value="PMR5N"/>
    <property type="match status" value="1"/>
</dbReference>
<reference evidence="10" key="2">
    <citation type="journal article" date="2017" name="J. Anim. Genet.">
        <title>Multiple reference genome sequences of hot pepper reveal the massive evolution of plant disease resistance genes by retroduplication.</title>
        <authorList>
            <person name="Kim S."/>
            <person name="Park J."/>
            <person name="Yeom S.-I."/>
            <person name="Kim Y.-M."/>
            <person name="Seo E."/>
            <person name="Kim K.-T."/>
            <person name="Kim M.-S."/>
            <person name="Lee J.M."/>
            <person name="Cheong K."/>
            <person name="Shin H.-S."/>
            <person name="Kim S.-B."/>
            <person name="Han K."/>
            <person name="Lee J."/>
            <person name="Park M."/>
            <person name="Lee H.-A."/>
            <person name="Lee H.-Y."/>
            <person name="Lee Y."/>
            <person name="Oh S."/>
            <person name="Lee J.H."/>
            <person name="Choi E."/>
            <person name="Choi E."/>
            <person name="Lee S.E."/>
            <person name="Jeon J."/>
            <person name="Kim H."/>
            <person name="Choi G."/>
            <person name="Song H."/>
            <person name="Lee J."/>
            <person name="Lee S.-C."/>
            <person name="Kwon J.-K."/>
            <person name="Lee H.-Y."/>
            <person name="Koo N."/>
            <person name="Hong Y."/>
            <person name="Kim R.W."/>
            <person name="Kang W.-H."/>
            <person name="Huh J.H."/>
            <person name="Kang B.-C."/>
            <person name="Yang T.-J."/>
            <person name="Lee Y.-H."/>
            <person name="Bennetzen J.L."/>
            <person name="Choi D."/>
        </authorList>
    </citation>
    <scope>NUCLEOTIDE SEQUENCE [LARGE SCALE GENOMIC DNA]</scope>
    <source>
        <strain evidence="10">cv. PBC81</strain>
    </source>
</reference>
<evidence type="ECO:0000256" key="4">
    <source>
        <dbReference type="ARBA" id="ARBA00022968"/>
    </source>
</evidence>
<dbReference type="GO" id="GO:0005794">
    <property type="term" value="C:Golgi apparatus"/>
    <property type="evidence" value="ECO:0007669"/>
    <property type="project" value="TreeGrafter"/>
</dbReference>
<dbReference type="AlphaFoldDB" id="A0A2G2WTT6"/>
<keyword evidence="3" id="KW-0812">Transmembrane</keyword>
<name>A0A2G2WTT6_CAPBA</name>
<dbReference type="GO" id="GO:0016413">
    <property type="term" value="F:O-acetyltransferase activity"/>
    <property type="evidence" value="ECO:0007669"/>
    <property type="project" value="InterPro"/>
</dbReference>
<evidence type="ECO:0000256" key="1">
    <source>
        <dbReference type="ARBA" id="ARBA00004167"/>
    </source>
</evidence>
<dbReference type="Proteomes" id="UP000224567">
    <property type="component" value="Unassembled WGS sequence"/>
</dbReference>
<comment type="subcellular location">
    <subcellularLocation>
        <location evidence="1">Membrane</location>
        <topology evidence="1">Single-pass membrane protein</topology>
    </subcellularLocation>
</comment>
<dbReference type="GO" id="GO:0016020">
    <property type="term" value="C:membrane"/>
    <property type="evidence" value="ECO:0007669"/>
    <property type="project" value="UniProtKB-SubCell"/>
</dbReference>
<protein>
    <submittedName>
        <fullName evidence="9">Protein trichome birefringence-like 32</fullName>
    </submittedName>
</protein>
<comment type="similarity">
    <text evidence="2">Belongs to the PC-esterase family. TBL subfamily.</text>
</comment>
<feature type="domain" description="Trichome birefringence-like C-terminal" evidence="7">
    <location>
        <begin position="85"/>
        <end position="266"/>
    </location>
</feature>
<feature type="domain" description="Trichome birefringence-like N-terminal" evidence="8">
    <location>
        <begin position="31"/>
        <end position="82"/>
    </location>
</feature>
<evidence type="ECO:0000256" key="5">
    <source>
        <dbReference type="ARBA" id="ARBA00022989"/>
    </source>
</evidence>
<keyword evidence="4" id="KW-0735">Signal-anchor</keyword>
<evidence type="ECO:0000256" key="3">
    <source>
        <dbReference type="ARBA" id="ARBA00022692"/>
    </source>
</evidence>
<evidence type="ECO:0000259" key="8">
    <source>
        <dbReference type="Pfam" id="PF14416"/>
    </source>
</evidence>
<keyword evidence="10" id="KW-1185">Reference proteome</keyword>
<proteinExistence type="inferred from homology"/>
<evidence type="ECO:0000313" key="9">
    <source>
        <dbReference type="EMBL" id="PHT48601.1"/>
    </source>
</evidence>
<gene>
    <name evidence="9" type="ORF">CQW23_12809</name>
</gene>
<dbReference type="STRING" id="33114.A0A2G2WTT6"/>
<dbReference type="InterPro" id="IPR029962">
    <property type="entry name" value="TBL"/>
</dbReference>
<dbReference type="EMBL" id="MLFT02000005">
    <property type="protein sequence ID" value="PHT48601.1"/>
    <property type="molecule type" value="Genomic_DNA"/>
</dbReference>